<protein>
    <recommendedName>
        <fullName evidence="3">Excreted virulence factor EspC, type VII ESX diderm</fullName>
    </recommendedName>
</protein>
<evidence type="ECO:0000313" key="1">
    <source>
        <dbReference type="EMBL" id="MFC7612755.1"/>
    </source>
</evidence>
<evidence type="ECO:0008006" key="3">
    <source>
        <dbReference type="Google" id="ProtNLM"/>
    </source>
</evidence>
<organism evidence="1 2">
    <name type="scientific">Actinokineospora soli</name>
    <dbReference type="NCBI Taxonomy" id="1048753"/>
    <lineage>
        <taxon>Bacteria</taxon>
        <taxon>Bacillati</taxon>
        <taxon>Actinomycetota</taxon>
        <taxon>Actinomycetes</taxon>
        <taxon>Pseudonocardiales</taxon>
        <taxon>Pseudonocardiaceae</taxon>
        <taxon>Actinokineospora</taxon>
    </lineage>
</organism>
<reference evidence="2" key="1">
    <citation type="journal article" date="2019" name="Int. J. Syst. Evol. Microbiol.">
        <title>The Global Catalogue of Microorganisms (GCM) 10K type strain sequencing project: providing services to taxonomists for standard genome sequencing and annotation.</title>
        <authorList>
            <consortium name="The Broad Institute Genomics Platform"/>
            <consortium name="The Broad Institute Genome Sequencing Center for Infectious Disease"/>
            <person name="Wu L."/>
            <person name="Ma J."/>
        </authorList>
    </citation>
    <scope>NUCLEOTIDE SEQUENCE [LARGE SCALE GENOMIC DNA]</scope>
    <source>
        <strain evidence="2">JCM 17695</strain>
    </source>
</reference>
<dbReference type="EMBL" id="JBHTEY010000004">
    <property type="protein sequence ID" value="MFC7612755.1"/>
    <property type="molecule type" value="Genomic_DNA"/>
</dbReference>
<evidence type="ECO:0000313" key="2">
    <source>
        <dbReference type="Proteomes" id="UP001596512"/>
    </source>
</evidence>
<name>A0ABW2TG76_9PSEU</name>
<gene>
    <name evidence="1" type="ORF">ACFQV2_02980</name>
</gene>
<accession>A0ABW2TG76</accession>
<dbReference type="Proteomes" id="UP001596512">
    <property type="component" value="Unassembled WGS sequence"/>
</dbReference>
<dbReference type="SUPFAM" id="SSF140453">
    <property type="entry name" value="EsxAB dimer-like"/>
    <property type="match status" value="1"/>
</dbReference>
<sequence length="101" mass="10287">MGSGFNVSVPEVRGHARTVAACSAQVHGAQGITQQVTENAYGLIGGFFASAILSACGDVLEGFQKVAAAIDDVRQGLEAVADDYEAIDLGNAATFGGRTAR</sequence>
<comment type="caution">
    <text evidence="1">The sequence shown here is derived from an EMBL/GenBank/DDBJ whole genome shotgun (WGS) entry which is preliminary data.</text>
</comment>
<dbReference type="InterPro" id="IPR036689">
    <property type="entry name" value="ESAT-6-like_sf"/>
</dbReference>
<keyword evidence="2" id="KW-1185">Reference proteome</keyword>
<proteinExistence type="predicted"/>
<dbReference type="Gene3D" id="1.10.287.1060">
    <property type="entry name" value="ESAT-6-like"/>
    <property type="match status" value="1"/>
</dbReference>